<name>A0A8J1Y568_OWEFU</name>
<keyword evidence="2" id="KW-1185">Reference proteome</keyword>
<gene>
    <name evidence="1" type="ORF">OFUS_LOCUS17924</name>
</gene>
<comment type="caution">
    <text evidence="1">The sequence shown here is derived from an EMBL/GenBank/DDBJ whole genome shotgun (WGS) entry which is preliminary data.</text>
</comment>
<organism evidence="1 2">
    <name type="scientific">Owenia fusiformis</name>
    <name type="common">Polychaete worm</name>
    <dbReference type="NCBI Taxonomy" id="6347"/>
    <lineage>
        <taxon>Eukaryota</taxon>
        <taxon>Metazoa</taxon>
        <taxon>Spiralia</taxon>
        <taxon>Lophotrochozoa</taxon>
        <taxon>Annelida</taxon>
        <taxon>Polychaeta</taxon>
        <taxon>Sedentaria</taxon>
        <taxon>Canalipalpata</taxon>
        <taxon>Sabellida</taxon>
        <taxon>Oweniida</taxon>
        <taxon>Oweniidae</taxon>
        <taxon>Owenia</taxon>
    </lineage>
</organism>
<evidence type="ECO:0000313" key="2">
    <source>
        <dbReference type="Proteomes" id="UP000749559"/>
    </source>
</evidence>
<evidence type="ECO:0000313" key="1">
    <source>
        <dbReference type="EMBL" id="CAH1793021.1"/>
    </source>
</evidence>
<dbReference type="AlphaFoldDB" id="A0A8J1Y568"/>
<sequence length="318" mass="35124">MNLNRRSSIRLPGGPLEVPLHRNQISSLSIRSDLNTTNVKKITTGDASTVRESMVQNWINATAQPLPEAQSPIAQQIGAIEIQYEDKLQPESNTAESHSYNQLQNLIAEESLIPVECFQASSKGRYSMCKADDPALEVAEVSDDVAFRDHHFMEKESVTSLIESASRTVAPTIGKAESVISTKTGVTKLGGKSLLSGVTRTSKGSRGSSSKKGPKVNFGTITQIMKWRTRVKTKQGMGSWKIFATDDEHLATIAKHNENIIEEIPLPMRNHIKLQVHPILVQTAKHYKKQLGHDHPLTIEALSKAEELGKICEDIRNM</sequence>
<dbReference type="EMBL" id="CAIIXF020000008">
    <property type="protein sequence ID" value="CAH1793021.1"/>
    <property type="molecule type" value="Genomic_DNA"/>
</dbReference>
<accession>A0A8J1Y568</accession>
<proteinExistence type="predicted"/>
<dbReference type="Proteomes" id="UP000749559">
    <property type="component" value="Unassembled WGS sequence"/>
</dbReference>
<protein>
    <submittedName>
        <fullName evidence="1">Uncharacterized protein</fullName>
    </submittedName>
</protein>
<reference evidence="1" key="1">
    <citation type="submission" date="2022-03" db="EMBL/GenBank/DDBJ databases">
        <authorList>
            <person name="Martin C."/>
        </authorList>
    </citation>
    <scope>NUCLEOTIDE SEQUENCE</scope>
</reference>